<dbReference type="SMART" id="SM00862">
    <property type="entry name" value="Trans_reg_C"/>
    <property type="match status" value="1"/>
</dbReference>
<feature type="region of interest" description="Disordered" evidence="8">
    <location>
        <begin position="127"/>
        <end position="146"/>
    </location>
</feature>
<dbReference type="PANTHER" id="PTHR48111:SF40">
    <property type="entry name" value="PHOSPHATE REGULON TRANSCRIPTIONAL REGULATORY PROTEIN PHOB"/>
    <property type="match status" value="1"/>
</dbReference>
<dbReference type="RefSeq" id="WP_191204635.1">
    <property type="nucleotide sequence ID" value="NZ_JACXZA010000004.1"/>
</dbReference>
<feature type="DNA-binding region" description="OmpR/PhoB-type" evidence="7">
    <location>
        <begin position="146"/>
        <end position="240"/>
    </location>
</feature>
<dbReference type="PANTHER" id="PTHR48111">
    <property type="entry name" value="REGULATOR OF RPOS"/>
    <property type="match status" value="1"/>
</dbReference>
<dbReference type="InterPro" id="IPR001867">
    <property type="entry name" value="OmpR/PhoB-type_DNA-bd"/>
</dbReference>
<evidence type="ECO:0000256" key="7">
    <source>
        <dbReference type="PROSITE-ProRule" id="PRU01091"/>
    </source>
</evidence>
<accession>A0ABR8MWI5</accession>
<keyword evidence="12" id="KW-1185">Reference proteome</keyword>
<dbReference type="CDD" id="cd00383">
    <property type="entry name" value="trans_reg_C"/>
    <property type="match status" value="1"/>
</dbReference>
<dbReference type="Gene3D" id="1.10.10.10">
    <property type="entry name" value="Winged helix-like DNA-binding domain superfamily/Winged helix DNA-binding domain"/>
    <property type="match status" value="1"/>
</dbReference>
<evidence type="ECO:0000259" key="9">
    <source>
        <dbReference type="PROSITE" id="PS50110"/>
    </source>
</evidence>
<keyword evidence="4 7" id="KW-0238">DNA-binding</keyword>
<keyword evidence="1 6" id="KW-0597">Phosphoprotein</keyword>
<dbReference type="InterPro" id="IPR016032">
    <property type="entry name" value="Sig_transdc_resp-reg_C-effctor"/>
</dbReference>
<keyword evidence="2" id="KW-0902">Two-component regulatory system</keyword>
<evidence type="ECO:0000256" key="2">
    <source>
        <dbReference type="ARBA" id="ARBA00023012"/>
    </source>
</evidence>
<keyword evidence="3" id="KW-0805">Transcription regulation</keyword>
<sequence length="245" mass="28408">MIASEYCIAVVDDDVNIRELVEIYLQREGFRTIGLGSGEEAWELWKTSPPDLWVLDIMLPGIDGYELCRRIRTEAEVPIMMISARDTEVDKILGIELGGDDYLVKPFSPRELVARIKRQLQRWYGSTRRSDGQVSEREEEQAAGQTSRIELNELELISEERRVFWSGEEIDMTYKEFEMLKVLAEHPNRAFTRGELLTLVWGDDYYGSDRAVDHLIKRIRKKIEHLPVEAVWGHGYRMRSEGSAV</sequence>
<dbReference type="PROSITE" id="PS51755">
    <property type="entry name" value="OMPR_PHOB"/>
    <property type="match status" value="1"/>
</dbReference>
<dbReference type="CDD" id="cd17574">
    <property type="entry name" value="REC_OmpR"/>
    <property type="match status" value="1"/>
</dbReference>
<evidence type="ECO:0000313" key="11">
    <source>
        <dbReference type="EMBL" id="MBD3920327.1"/>
    </source>
</evidence>
<feature type="domain" description="Response regulatory" evidence="9">
    <location>
        <begin position="7"/>
        <end position="120"/>
    </location>
</feature>
<comment type="caution">
    <text evidence="11">The sequence shown here is derived from an EMBL/GenBank/DDBJ whole genome shotgun (WGS) entry which is preliminary data.</text>
</comment>
<evidence type="ECO:0000313" key="12">
    <source>
        <dbReference type="Proteomes" id="UP000609346"/>
    </source>
</evidence>
<reference evidence="11 12" key="1">
    <citation type="submission" date="2020-09" db="EMBL/GenBank/DDBJ databases">
        <title>Paenibacillus sp. strain PR3 16S rRNA gene Genome sequencing and assembly.</title>
        <authorList>
            <person name="Kim J."/>
        </authorList>
    </citation>
    <scope>NUCLEOTIDE SEQUENCE [LARGE SCALE GENOMIC DNA]</scope>
    <source>
        <strain evidence="11 12">PR3</strain>
    </source>
</reference>
<evidence type="ECO:0000256" key="8">
    <source>
        <dbReference type="SAM" id="MobiDB-lite"/>
    </source>
</evidence>
<keyword evidence="5" id="KW-0804">Transcription</keyword>
<dbReference type="InterPro" id="IPR036388">
    <property type="entry name" value="WH-like_DNA-bd_sf"/>
</dbReference>
<dbReference type="SUPFAM" id="SSF46894">
    <property type="entry name" value="C-terminal effector domain of the bipartite response regulators"/>
    <property type="match status" value="1"/>
</dbReference>
<gene>
    <name evidence="11" type="ORF">H8B09_16310</name>
</gene>
<evidence type="ECO:0000256" key="6">
    <source>
        <dbReference type="PROSITE-ProRule" id="PRU00169"/>
    </source>
</evidence>
<dbReference type="SUPFAM" id="SSF52172">
    <property type="entry name" value="CheY-like"/>
    <property type="match status" value="1"/>
</dbReference>
<evidence type="ECO:0000256" key="4">
    <source>
        <dbReference type="ARBA" id="ARBA00023125"/>
    </source>
</evidence>
<dbReference type="InterPro" id="IPR001789">
    <property type="entry name" value="Sig_transdc_resp-reg_receiver"/>
</dbReference>
<dbReference type="Gene3D" id="3.40.50.2300">
    <property type="match status" value="1"/>
</dbReference>
<protein>
    <submittedName>
        <fullName evidence="11">Response regulator transcription factor</fullName>
    </submittedName>
</protein>
<dbReference type="EMBL" id="JACXZA010000004">
    <property type="protein sequence ID" value="MBD3920327.1"/>
    <property type="molecule type" value="Genomic_DNA"/>
</dbReference>
<evidence type="ECO:0000256" key="3">
    <source>
        <dbReference type="ARBA" id="ARBA00023015"/>
    </source>
</evidence>
<dbReference type="Proteomes" id="UP000609346">
    <property type="component" value="Unassembled WGS sequence"/>
</dbReference>
<organism evidence="11 12">
    <name type="scientific">Paenibacillus terricola</name>
    <dbReference type="NCBI Taxonomy" id="2763503"/>
    <lineage>
        <taxon>Bacteria</taxon>
        <taxon>Bacillati</taxon>
        <taxon>Bacillota</taxon>
        <taxon>Bacilli</taxon>
        <taxon>Bacillales</taxon>
        <taxon>Paenibacillaceae</taxon>
        <taxon>Paenibacillus</taxon>
    </lineage>
</organism>
<dbReference type="PROSITE" id="PS50110">
    <property type="entry name" value="RESPONSE_REGULATORY"/>
    <property type="match status" value="1"/>
</dbReference>
<dbReference type="InterPro" id="IPR039420">
    <property type="entry name" value="WalR-like"/>
</dbReference>
<name>A0ABR8MWI5_9BACL</name>
<evidence type="ECO:0000256" key="5">
    <source>
        <dbReference type="ARBA" id="ARBA00023163"/>
    </source>
</evidence>
<feature type="modified residue" description="4-aspartylphosphate" evidence="6">
    <location>
        <position position="56"/>
    </location>
</feature>
<evidence type="ECO:0000256" key="1">
    <source>
        <dbReference type="ARBA" id="ARBA00022553"/>
    </source>
</evidence>
<dbReference type="Pfam" id="PF00486">
    <property type="entry name" value="Trans_reg_C"/>
    <property type="match status" value="1"/>
</dbReference>
<feature type="domain" description="OmpR/PhoB-type" evidence="10">
    <location>
        <begin position="146"/>
        <end position="240"/>
    </location>
</feature>
<proteinExistence type="predicted"/>
<dbReference type="InterPro" id="IPR011006">
    <property type="entry name" value="CheY-like_superfamily"/>
</dbReference>
<evidence type="ECO:0000259" key="10">
    <source>
        <dbReference type="PROSITE" id="PS51755"/>
    </source>
</evidence>
<dbReference type="Gene3D" id="6.10.250.690">
    <property type="match status" value="1"/>
</dbReference>
<dbReference type="SMART" id="SM00448">
    <property type="entry name" value="REC"/>
    <property type="match status" value="1"/>
</dbReference>
<dbReference type="Pfam" id="PF00072">
    <property type="entry name" value="Response_reg"/>
    <property type="match status" value="1"/>
</dbReference>